<reference evidence="3" key="2">
    <citation type="journal article" date="2013" name="Nat. Genet.">
        <title>Genome sequencing of Capsella rubella.</title>
        <authorList>
            <person name="Schmutz J."/>
            <person name="Prochnik S."/>
            <person name="Nordborg M."/>
            <person name="Weigel D."/>
            <person name="Rokhsar D."/>
            <person name="Wright S."/>
        </authorList>
    </citation>
    <scope>NUCLEOTIDE SEQUENCE</scope>
</reference>
<reference evidence="4" key="1">
    <citation type="journal article" date="2013" name="Nat. Genet.">
        <title>The Capsella rubella genome and the genomic consequences of rapid mating system evolution.</title>
        <authorList>
            <person name="Slotte T."/>
            <person name="Hazzouri K.M."/>
            <person name="Agren J.A."/>
            <person name="Koenig D."/>
            <person name="Maumus F."/>
            <person name="Guo Y.L."/>
            <person name="Steige K."/>
            <person name="Platts A.E."/>
            <person name="Escobar J.S."/>
            <person name="Newman L.K."/>
            <person name="Wang W."/>
            <person name="Mandakova T."/>
            <person name="Vello E."/>
            <person name="Smith L.M."/>
            <person name="Henz S.R."/>
            <person name="Steffen J."/>
            <person name="Takuno S."/>
            <person name="Brandvain Y."/>
            <person name="Coop G."/>
            <person name="Andolfatto P."/>
            <person name="Hu T.T."/>
            <person name="Blanchette M."/>
            <person name="Clark R.M."/>
            <person name="Quesneville H."/>
            <person name="Nordborg M."/>
            <person name="Gaut B.S."/>
            <person name="Lysak M.A."/>
            <person name="Jenkins J."/>
            <person name="Grimwood J."/>
            <person name="Chapman J."/>
            <person name="Prochnik S."/>
            <person name="Shu S."/>
            <person name="Rokhsar D."/>
            <person name="Schmutz J."/>
            <person name="Weigel D."/>
            <person name="Wright S.I."/>
        </authorList>
    </citation>
    <scope>NUCLEOTIDE SEQUENCE [LARGE SCALE GENOMIC DNA]</scope>
    <source>
        <strain evidence="4">cv. Monte Gargano</strain>
    </source>
</reference>
<dbReference type="Proteomes" id="UP000029121">
    <property type="component" value="Unassembled WGS sequence"/>
</dbReference>
<keyword evidence="4" id="KW-1185">Reference proteome</keyword>
<dbReference type="AlphaFoldDB" id="R0ETU7"/>
<accession>R0ETU7</accession>
<gene>
    <name evidence="2" type="ORF">CARUB_v10012762mg</name>
    <name evidence="3" type="ORF">CARUB_v10012764mg</name>
</gene>
<evidence type="ECO:0000313" key="4">
    <source>
        <dbReference type="Proteomes" id="UP000029121"/>
    </source>
</evidence>
<keyword evidence="1" id="KW-1133">Transmembrane helix</keyword>
<dbReference type="EMBL" id="KB870828">
    <property type="protein sequence ID" value="EOA12219.1"/>
    <property type="molecule type" value="Genomic_DNA"/>
</dbReference>
<feature type="transmembrane region" description="Helical" evidence="1">
    <location>
        <begin position="12"/>
        <end position="32"/>
    </location>
</feature>
<organism evidence="3 4">
    <name type="scientific">Capsella rubella</name>
    <dbReference type="NCBI Taxonomy" id="81985"/>
    <lineage>
        <taxon>Eukaryota</taxon>
        <taxon>Viridiplantae</taxon>
        <taxon>Streptophyta</taxon>
        <taxon>Embryophyta</taxon>
        <taxon>Tracheophyta</taxon>
        <taxon>Spermatophyta</taxon>
        <taxon>Magnoliopsida</taxon>
        <taxon>eudicotyledons</taxon>
        <taxon>Gunneridae</taxon>
        <taxon>Pentapetalae</taxon>
        <taxon>rosids</taxon>
        <taxon>malvids</taxon>
        <taxon>Brassicales</taxon>
        <taxon>Brassicaceae</taxon>
        <taxon>Camelineae</taxon>
        <taxon>Capsella</taxon>
    </lineage>
</organism>
<proteinExistence type="predicted"/>
<name>R0ETU7_9BRAS</name>
<keyword evidence="1" id="KW-0812">Transmembrane</keyword>
<keyword evidence="1" id="KW-0472">Membrane</keyword>
<evidence type="ECO:0000256" key="1">
    <source>
        <dbReference type="SAM" id="Phobius"/>
    </source>
</evidence>
<feature type="transmembrane region" description="Helical" evidence="1">
    <location>
        <begin position="52"/>
        <end position="70"/>
    </location>
</feature>
<sequence length="72" mass="8196">MFFSRSSSISFCFLPVSIFSDFLIRLGFFPIIGTPGFDFLDDHCQIRYFSTVSSVLSIFLDLVFPVSIILDL</sequence>
<protein>
    <submittedName>
        <fullName evidence="3">Uncharacterized protein</fullName>
    </submittedName>
</protein>
<evidence type="ECO:0000313" key="2">
    <source>
        <dbReference type="EMBL" id="EOA12219.1"/>
    </source>
</evidence>
<dbReference type="EMBL" id="KB870828">
    <property type="protein sequence ID" value="EOA12221.1"/>
    <property type="molecule type" value="Genomic_DNA"/>
</dbReference>
<evidence type="ECO:0000313" key="3">
    <source>
        <dbReference type="EMBL" id="EOA12221.1"/>
    </source>
</evidence>